<dbReference type="Gene3D" id="2.40.30.160">
    <property type="match status" value="1"/>
</dbReference>
<dbReference type="PANTHER" id="PTHR22602">
    <property type="entry name" value="TRANSFERASE CAF17, MITOCHONDRIAL-RELATED"/>
    <property type="match status" value="1"/>
</dbReference>
<dbReference type="GO" id="GO:0016226">
    <property type="term" value="P:iron-sulfur cluster assembly"/>
    <property type="evidence" value="ECO:0007669"/>
    <property type="project" value="TreeGrafter"/>
</dbReference>
<dbReference type="PANTHER" id="PTHR22602:SF0">
    <property type="entry name" value="TRANSFERASE CAF17, MITOCHONDRIAL-RELATED"/>
    <property type="match status" value="1"/>
</dbReference>
<sequence>MSWKNLIQQQAVAFPKESQSALTPLADLSIIIVSGDDAGSFLQNLLTNAVNALKPHQAQLNGLCSPKGRLLAIFQLIKREQDYLIVLPAELAEAIAQRLSMFKLRSKVDIALSDSLAAVGIINPDNKMTDLPSTTMQGSETELGLLIKQAGQSPRFLAICEKDKTLLLSEWLTDGWQLTTQAFWQLLDIEAGVPAIFNDSKEQFTPQQVNLELVGGVSFKKGCYPGQEVVARLHYLGSPNRRMFLARVGSGELPQANTPVSDDDDNTLGHVVQAQTTHDNTLLCQVSMKLSAISTKANIGGNAVTELTALVNDEG</sequence>
<reference evidence="1 2" key="1">
    <citation type="journal article" date="2011" name="J. Bacteriol.">
        <title>Draft genome sequence of the chemolithoheterotrophic, halophilic methylotroph Methylophaga thiooxydans DMS010.</title>
        <authorList>
            <person name="Boden R."/>
            <person name="Ferriera S."/>
            <person name="Johnson J."/>
            <person name="Kelly D.P."/>
            <person name="Murrell J.C."/>
            <person name="Schafer H."/>
        </authorList>
    </citation>
    <scope>NUCLEOTIDE SEQUENCE [LARGE SCALE GENOMIC DNA]</scope>
    <source>
        <strain evidence="1 2">DMS010</strain>
    </source>
</reference>
<dbReference type="Gene3D" id="3.30.70.1630">
    <property type="match status" value="1"/>
</dbReference>
<dbReference type="HOGENOM" id="CLU_007884_6_2_6"/>
<dbReference type="GO" id="GO:0016740">
    <property type="term" value="F:transferase activity"/>
    <property type="evidence" value="ECO:0007669"/>
    <property type="project" value="UniProtKB-KW"/>
</dbReference>
<evidence type="ECO:0000313" key="1">
    <source>
        <dbReference type="EMBL" id="EEF80120.1"/>
    </source>
</evidence>
<dbReference type="RefSeq" id="WP_008290837.1">
    <property type="nucleotide sequence ID" value="NZ_GG657896.1"/>
</dbReference>
<dbReference type="AlphaFoldDB" id="C0N527"/>
<dbReference type="InterPro" id="IPR045179">
    <property type="entry name" value="YgfZ/GcvT"/>
</dbReference>
<protein>
    <submittedName>
        <fullName evidence="1">Glycine cleavage T-protein (Aminomethyl transferase)</fullName>
    </submittedName>
</protein>
<dbReference type="EMBL" id="GG657896">
    <property type="protein sequence ID" value="EEF80120.1"/>
    <property type="molecule type" value="Genomic_DNA"/>
</dbReference>
<organism evidence="1 2">
    <name type="scientific">Methylophaga thiooxydans DMS010</name>
    <dbReference type="NCBI Taxonomy" id="637616"/>
    <lineage>
        <taxon>Bacteria</taxon>
        <taxon>Pseudomonadati</taxon>
        <taxon>Pseudomonadota</taxon>
        <taxon>Gammaproteobacteria</taxon>
        <taxon>Thiotrichales</taxon>
        <taxon>Piscirickettsiaceae</taxon>
        <taxon>Methylophaga</taxon>
    </lineage>
</organism>
<name>C0N527_9GAMM</name>
<dbReference type="OrthoDB" id="9796287at2"/>
<dbReference type="Proteomes" id="UP000004679">
    <property type="component" value="Unassembled WGS sequence"/>
</dbReference>
<proteinExistence type="predicted"/>
<accession>C0N527</accession>
<gene>
    <name evidence="1" type="ORF">MDMS009_1277</name>
</gene>
<dbReference type="Gene3D" id="3.30.70.1400">
    <property type="entry name" value="Aminomethyltransferase beta-barrel domains"/>
    <property type="match status" value="1"/>
</dbReference>
<evidence type="ECO:0000313" key="2">
    <source>
        <dbReference type="Proteomes" id="UP000004679"/>
    </source>
</evidence>
<dbReference type="PIRSF" id="PIRSF006487">
    <property type="entry name" value="GcvT"/>
    <property type="match status" value="1"/>
</dbReference>
<dbReference type="SUPFAM" id="SSF103025">
    <property type="entry name" value="Folate-binding domain"/>
    <property type="match status" value="1"/>
</dbReference>
<dbReference type="NCBIfam" id="TIGR03317">
    <property type="entry name" value="ygfZ_signature"/>
    <property type="match status" value="1"/>
</dbReference>
<keyword evidence="1" id="KW-0808">Transferase</keyword>
<keyword evidence="2" id="KW-1185">Reference proteome</keyword>
<dbReference type="InterPro" id="IPR017703">
    <property type="entry name" value="YgfZ/GCV_T_CS"/>
</dbReference>